<dbReference type="InterPro" id="IPR053317">
    <property type="entry name" value="Tubulin_polyglutamylase"/>
</dbReference>
<dbReference type="AlphaFoldDB" id="A0A8D7ZVL3"/>
<protein>
    <submittedName>
        <fullName evidence="2">Tubulin polyglutamylase TTLL6</fullName>
    </submittedName>
</protein>
<sequence>MEKRKLDKKKPESPPKLEKETTQQKQESKEKTTQPVEELNRFFDLRTKRGQILFFTVTVLAATLTQCLPKHAFVSILQVGEQSEAQVASCKPEVKTVEKVVAKVEERPKYWIYGRNPAGGHLVHVTNVLDRLGVKHVGNDTDDWDLLWAHDYPFRKLDLYRLKPHQLVNHFPGSGFITNKVDLSTTDIKYIPKAFKLPSELEKFRKYAQENPSKRFVQKNNQHRHIQIKKIEEIDFSNNETFIQEYIDDPLLVDGYKFDIGVYTVITSIDPLRVYIYKGDILFRYCPAKYFPFDAENLDKYIVGDDYLPTWDVPALNPFYTKLGHGMKDSFDAYIRSTGRDPTTIWEQVEDAIRLAILKKEPLLAGILPRYASKRNFFEMMRFDLVVDNQLRVFLMEANMSPNLSSAHFKPNRLLYEQVIYNFLRLVGVGSDLRRESFRKRSTETEAMLSSLKNLVTDGNRCSEAPCLESCAPEECSLCVSCLNGADLKDLHTAYREHLNRGDMKRIFPVPKTDQSRRVDEAELSPKNRWMSRWFDEKCKVDTSYCY</sequence>
<organism evidence="2">
    <name type="scientific">Culex pipiens</name>
    <name type="common">House mosquito</name>
    <dbReference type="NCBI Taxonomy" id="7175"/>
    <lineage>
        <taxon>Eukaryota</taxon>
        <taxon>Metazoa</taxon>
        <taxon>Ecdysozoa</taxon>
        <taxon>Arthropoda</taxon>
        <taxon>Hexapoda</taxon>
        <taxon>Insecta</taxon>
        <taxon>Pterygota</taxon>
        <taxon>Neoptera</taxon>
        <taxon>Endopterygota</taxon>
        <taxon>Diptera</taxon>
        <taxon>Nematocera</taxon>
        <taxon>Culicoidea</taxon>
        <taxon>Culicidae</taxon>
        <taxon>Culicinae</taxon>
        <taxon>Culicini</taxon>
        <taxon>Culex</taxon>
        <taxon>Culex</taxon>
    </lineage>
</organism>
<dbReference type="SUPFAM" id="SSF56059">
    <property type="entry name" value="Glutathione synthetase ATP-binding domain-like"/>
    <property type="match status" value="1"/>
</dbReference>
<accession>A0A8D7ZVL3</accession>
<dbReference type="PROSITE" id="PS51221">
    <property type="entry name" value="TTL"/>
    <property type="match status" value="1"/>
</dbReference>
<evidence type="ECO:0000313" key="2">
    <source>
        <dbReference type="EMBL" id="CAG6445247.1"/>
    </source>
</evidence>
<dbReference type="PANTHER" id="PTHR47113">
    <property type="entry name" value="LD09343P"/>
    <property type="match status" value="1"/>
</dbReference>
<proteinExistence type="predicted"/>
<dbReference type="Pfam" id="PF03133">
    <property type="entry name" value="TTL"/>
    <property type="match status" value="1"/>
</dbReference>
<reference evidence="2" key="1">
    <citation type="submission" date="2021-05" db="EMBL/GenBank/DDBJ databases">
        <authorList>
            <person name="Alioto T."/>
            <person name="Alioto T."/>
            <person name="Gomez Garrido J."/>
        </authorList>
    </citation>
    <scope>NUCLEOTIDE SEQUENCE</scope>
</reference>
<feature type="region of interest" description="Disordered" evidence="1">
    <location>
        <begin position="1"/>
        <end position="35"/>
    </location>
</feature>
<evidence type="ECO:0000256" key="1">
    <source>
        <dbReference type="SAM" id="MobiDB-lite"/>
    </source>
</evidence>
<dbReference type="EMBL" id="HBUE01004474">
    <property type="protein sequence ID" value="CAG6445247.1"/>
    <property type="molecule type" value="Transcribed_RNA"/>
</dbReference>
<name>A0A8D7ZVL3_CULPI</name>
<dbReference type="Gene3D" id="3.30.470.20">
    <property type="entry name" value="ATP-grasp fold, B domain"/>
    <property type="match status" value="1"/>
</dbReference>
<dbReference type="PANTHER" id="PTHR47113:SF1">
    <property type="entry name" value="LD09343P"/>
    <property type="match status" value="1"/>
</dbReference>
<dbReference type="InterPro" id="IPR004344">
    <property type="entry name" value="TTL/TTLL_fam"/>
</dbReference>